<feature type="region of interest" description="Disordered" evidence="1">
    <location>
        <begin position="128"/>
        <end position="160"/>
    </location>
</feature>
<dbReference type="PANTHER" id="PTHR30283:SF4">
    <property type="entry name" value="PEROXIDE STRESS RESISTANCE PROTEIN YAAA"/>
    <property type="match status" value="1"/>
</dbReference>
<evidence type="ECO:0000256" key="1">
    <source>
        <dbReference type="SAM" id="MobiDB-lite"/>
    </source>
</evidence>
<protein>
    <submittedName>
        <fullName evidence="2">Uncharacterized protein</fullName>
    </submittedName>
</protein>
<dbReference type="Pfam" id="PF03883">
    <property type="entry name" value="H2O2_YaaD"/>
    <property type="match status" value="1"/>
</dbReference>
<dbReference type="GO" id="GO:0005829">
    <property type="term" value="C:cytosol"/>
    <property type="evidence" value="ECO:0007669"/>
    <property type="project" value="TreeGrafter"/>
</dbReference>
<dbReference type="GO" id="GO:0033194">
    <property type="term" value="P:response to hydroperoxide"/>
    <property type="evidence" value="ECO:0007669"/>
    <property type="project" value="TreeGrafter"/>
</dbReference>
<dbReference type="PANTHER" id="PTHR30283">
    <property type="entry name" value="PEROXIDE STRESS RESPONSE PROTEIN YAAA"/>
    <property type="match status" value="1"/>
</dbReference>
<dbReference type="InterPro" id="IPR005583">
    <property type="entry name" value="YaaA"/>
</dbReference>
<name>A0A7R9W814_9STRA</name>
<sequence>MATKNVLKSKDMGDSKTLADWWKTAVTSSIGVELEARAVKILLNLASDEYSASVDPGSLPEGTQYVKIVFQQEGRVIAVHAKRARGLMVRYIAENNIKDIEGVKQFNAEGYHHVNNRSSEDCIIFDRKKQPAASAQRRKAKSDEPDGSKSVSVKRTRTSK</sequence>
<evidence type="ECO:0000313" key="2">
    <source>
        <dbReference type="EMBL" id="CAD8316754.1"/>
    </source>
</evidence>
<gene>
    <name evidence="2" type="ORF">TDUB1175_LOCUS15547</name>
</gene>
<proteinExistence type="predicted"/>
<reference evidence="2" key="1">
    <citation type="submission" date="2021-01" db="EMBL/GenBank/DDBJ databases">
        <authorList>
            <person name="Corre E."/>
            <person name="Pelletier E."/>
            <person name="Niang G."/>
            <person name="Scheremetjew M."/>
            <person name="Finn R."/>
            <person name="Kale V."/>
            <person name="Holt S."/>
            <person name="Cochrane G."/>
            <person name="Meng A."/>
            <person name="Brown T."/>
            <person name="Cohen L."/>
        </authorList>
    </citation>
    <scope>NUCLEOTIDE SEQUENCE</scope>
    <source>
        <strain evidence="2">CCMP147</strain>
    </source>
</reference>
<dbReference type="AlphaFoldDB" id="A0A7R9W814"/>
<accession>A0A7R9W814</accession>
<organism evidence="2">
    <name type="scientific">Pseudictyota dubia</name>
    <dbReference type="NCBI Taxonomy" id="2749911"/>
    <lineage>
        <taxon>Eukaryota</taxon>
        <taxon>Sar</taxon>
        <taxon>Stramenopiles</taxon>
        <taxon>Ochrophyta</taxon>
        <taxon>Bacillariophyta</taxon>
        <taxon>Mediophyceae</taxon>
        <taxon>Biddulphiophycidae</taxon>
        <taxon>Eupodiscales</taxon>
        <taxon>Odontellaceae</taxon>
        <taxon>Pseudictyota</taxon>
    </lineage>
</organism>
<dbReference type="EMBL" id="HBED01031108">
    <property type="protein sequence ID" value="CAD8316754.1"/>
    <property type="molecule type" value="Transcribed_RNA"/>
</dbReference>